<evidence type="ECO:0000256" key="1">
    <source>
        <dbReference type="SAM" id="MobiDB-lite"/>
    </source>
</evidence>
<dbReference type="Pfam" id="PF11625">
    <property type="entry name" value="DUF3253"/>
    <property type="match status" value="1"/>
</dbReference>
<dbReference type="PANTHER" id="PTHR37463:SF1">
    <property type="entry name" value="DUF2256 DOMAIN-CONTAINING PROTEIN"/>
    <property type="match status" value="1"/>
</dbReference>
<proteinExistence type="predicted"/>
<dbReference type="InterPro" id="IPR036390">
    <property type="entry name" value="WH_DNA-bd_sf"/>
</dbReference>
<dbReference type="Proteomes" id="UP000293519">
    <property type="component" value="Unassembled WGS sequence"/>
</dbReference>
<comment type="caution">
    <text evidence="2">The sequence shown here is derived from an EMBL/GenBank/DDBJ whole genome shotgun (WGS) entry which is preliminary data.</text>
</comment>
<dbReference type="Pfam" id="PF10013">
    <property type="entry name" value="DUF2256"/>
    <property type="match status" value="1"/>
</dbReference>
<evidence type="ECO:0000313" key="2">
    <source>
        <dbReference type="EMBL" id="RZS56138.1"/>
    </source>
</evidence>
<dbReference type="EMBL" id="SGWW01000003">
    <property type="protein sequence ID" value="RZS56138.1"/>
    <property type="molecule type" value="Genomic_DNA"/>
</dbReference>
<accession>A0A4Q7LQE6</accession>
<dbReference type="OrthoDB" id="34459at2"/>
<dbReference type="InterPro" id="IPR036388">
    <property type="entry name" value="WH-like_DNA-bd_sf"/>
</dbReference>
<protein>
    <submittedName>
        <fullName evidence="2">Uncharacterized protein DUF2256</fullName>
    </submittedName>
</protein>
<dbReference type="AlphaFoldDB" id="A0A4Q7LQE6"/>
<dbReference type="SUPFAM" id="SSF46785">
    <property type="entry name" value="Winged helix' DNA-binding domain"/>
    <property type="match status" value="1"/>
</dbReference>
<gene>
    <name evidence="2" type="ORF">EV141_1590</name>
</gene>
<dbReference type="InterPro" id="IPR021660">
    <property type="entry name" value="DUF3253"/>
</dbReference>
<feature type="compositionally biased region" description="Basic and acidic residues" evidence="1">
    <location>
        <begin position="1"/>
        <end position="12"/>
    </location>
</feature>
<organism evidence="2 3">
    <name type="scientific">Microcella putealis</name>
    <dbReference type="NCBI Taxonomy" id="337005"/>
    <lineage>
        <taxon>Bacteria</taxon>
        <taxon>Bacillati</taxon>
        <taxon>Actinomycetota</taxon>
        <taxon>Actinomycetes</taxon>
        <taxon>Micrococcales</taxon>
        <taxon>Microbacteriaceae</taxon>
        <taxon>Microcella</taxon>
    </lineage>
</organism>
<feature type="region of interest" description="Disordered" evidence="1">
    <location>
        <begin position="1"/>
        <end position="30"/>
    </location>
</feature>
<dbReference type="Gene3D" id="1.10.10.10">
    <property type="entry name" value="Winged helix-like DNA-binding domain superfamily/Winged helix DNA-binding domain"/>
    <property type="match status" value="1"/>
</dbReference>
<name>A0A4Q7LQE6_9MICO</name>
<dbReference type="InterPro" id="IPR017136">
    <property type="entry name" value="UCP037205"/>
</dbReference>
<dbReference type="PANTHER" id="PTHR37463">
    <property type="entry name" value="GSL3115 PROTEIN"/>
    <property type="match status" value="1"/>
</dbReference>
<sequence>MGRQRPGRDARTSGDSATAPGQLDDRSGKTCASCGRRIEWRAKWARDWASVKYCSDACRARGVREVDRELEASIRELLDARAASATICPSEAARAVAAARGLPGNEPWRELMEPARRAARRLVAAGEVEITQGGKVVDPSTAKGPIRVRKAR</sequence>
<keyword evidence="3" id="KW-1185">Reference proteome</keyword>
<dbReference type="RefSeq" id="WP_130485427.1">
    <property type="nucleotide sequence ID" value="NZ_SGWW01000003.1"/>
</dbReference>
<reference evidence="2 3" key="1">
    <citation type="journal article" date="2015" name="Stand. Genomic Sci.">
        <title>Genomic Encyclopedia of Bacterial and Archaeal Type Strains, Phase III: the genomes of soil and plant-associated and newly described type strains.</title>
        <authorList>
            <person name="Whitman W.B."/>
            <person name="Woyke T."/>
            <person name="Klenk H.P."/>
            <person name="Zhou Y."/>
            <person name="Lilburn T.G."/>
            <person name="Beck B.J."/>
            <person name="De Vos P."/>
            <person name="Vandamme P."/>
            <person name="Eisen J.A."/>
            <person name="Garrity G."/>
            <person name="Hugenholtz P."/>
            <person name="Kyrpides N.C."/>
        </authorList>
    </citation>
    <scope>NUCLEOTIDE SEQUENCE [LARGE SCALE GENOMIC DNA]</scope>
    <source>
        <strain evidence="2 3">CV2</strain>
    </source>
</reference>
<evidence type="ECO:0000313" key="3">
    <source>
        <dbReference type="Proteomes" id="UP000293519"/>
    </source>
</evidence>